<dbReference type="InterPro" id="IPR008920">
    <property type="entry name" value="TF_FadR/GntR_C"/>
</dbReference>
<dbReference type="SMART" id="SM00345">
    <property type="entry name" value="HTH_GNTR"/>
    <property type="match status" value="1"/>
</dbReference>
<dbReference type="AlphaFoldDB" id="A0A1M6WV69"/>
<dbReference type="SMART" id="SM00895">
    <property type="entry name" value="FCD"/>
    <property type="match status" value="1"/>
</dbReference>
<dbReference type="InterPro" id="IPR036390">
    <property type="entry name" value="WH_DNA-bd_sf"/>
</dbReference>
<dbReference type="EMBL" id="FRAT01000006">
    <property type="protein sequence ID" value="SHK97469.1"/>
    <property type="molecule type" value="Genomic_DNA"/>
</dbReference>
<dbReference type="EMBL" id="FOKU01000004">
    <property type="protein sequence ID" value="SFC00203.1"/>
    <property type="molecule type" value="Genomic_DNA"/>
</dbReference>
<dbReference type="Gene3D" id="1.20.120.530">
    <property type="entry name" value="GntR ligand-binding domain-like"/>
    <property type="match status" value="1"/>
</dbReference>
<dbReference type="Pfam" id="PF00392">
    <property type="entry name" value="GntR"/>
    <property type="match status" value="1"/>
</dbReference>
<name>A0A1M6WV69_9FLAO</name>
<dbReference type="OrthoDB" id="703321at2"/>
<dbReference type="Gene3D" id="1.10.10.10">
    <property type="entry name" value="Winged helix-like DNA-binding domain superfamily/Winged helix DNA-binding domain"/>
    <property type="match status" value="1"/>
</dbReference>
<evidence type="ECO:0000313" key="7">
    <source>
        <dbReference type="Proteomes" id="UP000184031"/>
    </source>
</evidence>
<keyword evidence="8" id="KW-1185">Reference proteome</keyword>
<dbReference type="RefSeq" id="WP_072879998.1">
    <property type="nucleotide sequence ID" value="NZ_FOKU01000004.1"/>
</dbReference>
<dbReference type="InterPro" id="IPR036388">
    <property type="entry name" value="WH-like_DNA-bd_sf"/>
</dbReference>
<feature type="domain" description="HTH gntR-type" evidence="4">
    <location>
        <begin position="4"/>
        <end position="71"/>
    </location>
</feature>
<dbReference type="SUPFAM" id="SSF48008">
    <property type="entry name" value="GntR ligand-binding domain-like"/>
    <property type="match status" value="1"/>
</dbReference>
<evidence type="ECO:0000313" key="5">
    <source>
        <dbReference type="EMBL" id="SFC00203.1"/>
    </source>
</evidence>
<evidence type="ECO:0000313" key="6">
    <source>
        <dbReference type="EMBL" id="SHK97469.1"/>
    </source>
</evidence>
<evidence type="ECO:0000259" key="4">
    <source>
        <dbReference type="PROSITE" id="PS50949"/>
    </source>
</evidence>
<evidence type="ECO:0000256" key="3">
    <source>
        <dbReference type="ARBA" id="ARBA00023163"/>
    </source>
</evidence>
<comment type="caution">
    <text evidence="6">The sequence shown here is derived from an EMBL/GenBank/DDBJ whole genome shotgun (WGS) entry which is preliminary data.</text>
</comment>
<dbReference type="SUPFAM" id="SSF46785">
    <property type="entry name" value="Winged helix' DNA-binding domain"/>
    <property type="match status" value="1"/>
</dbReference>
<sequence>MKEDSLSYKTYLEIRKKILSNQLVGGVRLVESAWAKKLDVSRVAIREAFMRLAGEHLVEFGEKGGCFVKKITPDDIKEIRELRELIEVGALKILFNKRDKEVIKELELICDDFTSMVEKGYFGGACEADVRFHEKIIESTGNERLVQIYNNSNIPLFHLKLGNALSHMDDYKQTDMEHRKIVEALKKGDFGQSVDTLIEHLDRGERESIEF</sequence>
<dbReference type="PANTHER" id="PTHR43537:SF24">
    <property type="entry name" value="GLUCONATE OPERON TRANSCRIPTIONAL REPRESSOR"/>
    <property type="match status" value="1"/>
</dbReference>
<evidence type="ECO:0000256" key="2">
    <source>
        <dbReference type="ARBA" id="ARBA00023125"/>
    </source>
</evidence>
<accession>A0A3A1NUG7</accession>
<keyword evidence="2 5" id="KW-0238">DNA-binding</keyword>
<dbReference type="Proteomes" id="UP000184031">
    <property type="component" value="Unassembled WGS sequence"/>
</dbReference>
<dbReference type="Proteomes" id="UP000198940">
    <property type="component" value="Unassembled WGS sequence"/>
</dbReference>
<dbReference type="PROSITE" id="PS50949">
    <property type="entry name" value="HTH_GNTR"/>
    <property type="match status" value="1"/>
</dbReference>
<proteinExistence type="predicted"/>
<reference evidence="6 7" key="1">
    <citation type="submission" date="2016-11" db="EMBL/GenBank/DDBJ databases">
        <authorList>
            <person name="Varghese N."/>
            <person name="Submissions S."/>
        </authorList>
    </citation>
    <scope>NUCLEOTIDE SEQUENCE [LARGE SCALE GENOMIC DNA]</scope>
    <source>
        <strain evidence="6 7">CGMCC 1.12174</strain>
        <strain evidence="5 8">DSM 26351</strain>
    </source>
</reference>
<keyword evidence="3" id="KW-0804">Transcription</keyword>
<dbReference type="STRING" id="1055723.SAMN05216293_2324"/>
<organism evidence="6 7">
    <name type="scientific">Flagellimonas taeanensis</name>
    <dbReference type="NCBI Taxonomy" id="1005926"/>
    <lineage>
        <taxon>Bacteria</taxon>
        <taxon>Pseudomonadati</taxon>
        <taxon>Bacteroidota</taxon>
        <taxon>Flavobacteriia</taxon>
        <taxon>Flavobacteriales</taxon>
        <taxon>Flavobacteriaceae</taxon>
        <taxon>Flagellimonas</taxon>
    </lineage>
</organism>
<dbReference type="InterPro" id="IPR011711">
    <property type="entry name" value="GntR_C"/>
</dbReference>
<evidence type="ECO:0000313" key="8">
    <source>
        <dbReference type="Proteomes" id="UP000198940"/>
    </source>
</evidence>
<evidence type="ECO:0000256" key="1">
    <source>
        <dbReference type="ARBA" id="ARBA00023015"/>
    </source>
</evidence>
<dbReference type="InterPro" id="IPR000524">
    <property type="entry name" value="Tscrpt_reg_HTH_GntR"/>
</dbReference>
<dbReference type="GO" id="GO:0003700">
    <property type="term" value="F:DNA-binding transcription factor activity"/>
    <property type="evidence" value="ECO:0007669"/>
    <property type="project" value="InterPro"/>
</dbReference>
<accession>A0A1M6WV69</accession>
<dbReference type="Pfam" id="PF07729">
    <property type="entry name" value="FCD"/>
    <property type="match status" value="1"/>
</dbReference>
<dbReference type="GO" id="GO:0003677">
    <property type="term" value="F:DNA binding"/>
    <property type="evidence" value="ECO:0007669"/>
    <property type="project" value="UniProtKB-KW"/>
</dbReference>
<keyword evidence="1" id="KW-0805">Transcription regulation</keyword>
<dbReference type="PANTHER" id="PTHR43537">
    <property type="entry name" value="TRANSCRIPTIONAL REGULATOR, GNTR FAMILY"/>
    <property type="match status" value="1"/>
</dbReference>
<gene>
    <name evidence="5" type="ORF">SAMN04487891_104275</name>
    <name evidence="6" type="ORF">SAMN05216293_2324</name>
</gene>
<protein>
    <submittedName>
        <fullName evidence="5 6">Transcriptional regulator, GntR family</fullName>
    </submittedName>
</protein>